<dbReference type="Proteomes" id="UP000248329">
    <property type="component" value="Unassembled WGS sequence"/>
</dbReference>
<gene>
    <name evidence="1" type="ORF">C4B59_13780</name>
</gene>
<proteinExistence type="predicted"/>
<sequence length="122" mass="14363">MAEMLDIGYTHEWIRYLMDIFGVPKQFPRPKEGSKYIFCKELFAELRKDESTKEIIVEIAMYIVESERFDRNLQRDGLKHLPVFKNIIKKAGFKAPEDIRQATINSLPECRLDGDIPLWQIS</sequence>
<accession>A0AC61KZI4</accession>
<name>A0AC61KZI4_9EURY</name>
<reference evidence="1" key="1">
    <citation type="submission" date="2018-01" db="EMBL/GenBank/DDBJ databases">
        <authorList>
            <person name="Krukenberg V."/>
        </authorList>
    </citation>
    <scope>NUCLEOTIDE SEQUENCE</scope>
    <source>
        <strain evidence="1">E20ANME2</strain>
    </source>
</reference>
<organism evidence="1 2">
    <name type="scientific">Candidatus Methanogaster sp</name>
    <dbReference type="NCBI Taxonomy" id="3386292"/>
    <lineage>
        <taxon>Archaea</taxon>
        <taxon>Methanobacteriati</taxon>
        <taxon>Methanobacteriota</taxon>
        <taxon>Stenosarchaea group</taxon>
        <taxon>Methanomicrobia</taxon>
        <taxon>Methanosarcinales</taxon>
        <taxon>ANME-2 cluster</taxon>
        <taxon>Candidatus Methanogasteraceae</taxon>
        <taxon>Candidatus Methanogaster</taxon>
    </lineage>
</organism>
<comment type="caution">
    <text evidence="1">The sequence shown here is derived from an EMBL/GenBank/DDBJ whole genome shotgun (WGS) entry which is preliminary data.</text>
</comment>
<evidence type="ECO:0000313" key="1">
    <source>
        <dbReference type="EMBL" id="PXF58165.1"/>
    </source>
</evidence>
<protein>
    <submittedName>
        <fullName evidence="1">Uncharacterized protein</fullName>
    </submittedName>
</protein>
<evidence type="ECO:0000313" key="2">
    <source>
        <dbReference type="Proteomes" id="UP000248329"/>
    </source>
</evidence>
<dbReference type="EMBL" id="PQXF01000041">
    <property type="protein sequence ID" value="PXF58165.1"/>
    <property type="molecule type" value="Genomic_DNA"/>
</dbReference>